<dbReference type="STRING" id="1453498.LG45_03255"/>
<dbReference type="InterPro" id="IPR008969">
    <property type="entry name" value="CarboxyPept-like_regulatory"/>
</dbReference>
<sequence length="495" mass="55025">MNQLLKYTTFVLLIFLFSCSEEKLGDDGKGSIKGKVVKEDTFEPLENVRISSSPNSSIVFTDAEGNFQINDIPAGDYSFEARKDGYIAKFEAVTVITDTEVEIVYELKVSTAGNMPPSIPVLTSPADNATNQNLTVDLTWTVTDADEEDELTSTVILRNDVTDEVVTFEDLTATTLTLTDLTFSTKYIWQVVVSDGINDPVYSPIRSFRTKNFPDARFLFSKKIESNSVIYTADDAGNQLQLTSSAKNSFRPVKNLQSGKIAFIQSDGSQNHIYTMNYDGSGLFKVTNTVPIAAFNFDYAKFAWKTNGSQIIYPNFNKLYIINADGSGLTQIYQTPNGKFITECDWSYDGSVIALKVNDSNGYNVELYTINPFGAVLNNVISGINGAINGIHLSANNQRIVFCRDITGFENANYRQLDSRIYMHNFVTGLTTEVPVEKPSGFNDLDVRFSPNEADLIFISTSNDGISQRMIKKFTVGLLNSRVNLFNDAVMVDWK</sequence>
<dbReference type="InterPro" id="IPR036116">
    <property type="entry name" value="FN3_sf"/>
</dbReference>
<dbReference type="eggNOG" id="COG0823">
    <property type="taxonomic scope" value="Bacteria"/>
</dbReference>
<dbReference type="InterPro" id="IPR013783">
    <property type="entry name" value="Ig-like_fold"/>
</dbReference>
<comment type="caution">
    <text evidence="1">The sequence shown here is derived from an EMBL/GenBank/DDBJ whole genome shotgun (WGS) entry which is preliminary data.</text>
</comment>
<dbReference type="Proteomes" id="UP000029554">
    <property type="component" value="Unassembled WGS sequence"/>
</dbReference>
<keyword evidence="2" id="KW-1185">Reference proteome</keyword>
<evidence type="ECO:0000313" key="2">
    <source>
        <dbReference type="Proteomes" id="UP000029554"/>
    </source>
</evidence>
<dbReference type="AlphaFoldDB" id="A0A095SVI2"/>
<gene>
    <name evidence="1" type="ORF">LG45_03255</name>
</gene>
<dbReference type="EMBL" id="JRHH01000002">
    <property type="protein sequence ID" value="KGD68676.1"/>
    <property type="molecule type" value="Genomic_DNA"/>
</dbReference>
<dbReference type="Gene3D" id="2.120.10.30">
    <property type="entry name" value="TolB, C-terminal domain"/>
    <property type="match status" value="1"/>
</dbReference>
<dbReference type="SUPFAM" id="SSF49265">
    <property type="entry name" value="Fibronectin type III"/>
    <property type="match status" value="1"/>
</dbReference>
<proteinExistence type="predicted"/>
<dbReference type="Gene3D" id="2.60.40.1120">
    <property type="entry name" value="Carboxypeptidase-like, regulatory domain"/>
    <property type="match status" value="1"/>
</dbReference>
<name>A0A095SVI2_9FLAO</name>
<reference evidence="1 2" key="1">
    <citation type="submission" date="2014-09" db="EMBL/GenBank/DDBJ databases">
        <title>Whole Genome Shotgun of Flavobacterium aquatile LMG 4008.</title>
        <authorList>
            <person name="Gale A.N."/>
            <person name="Pipes S.E."/>
            <person name="Newman J.D."/>
        </authorList>
    </citation>
    <scope>NUCLEOTIDE SEQUENCE [LARGE SCALE GENOMIC DNA]</scope>
    <source>
        <strain evidence="1 2">LMG 4008</strain>
    </source>
</reference>
<dbReference type="OrthoDB" id="9815657at2"/>
<dbReference type="PROSITE" id="PS51257">
    <property type="entry name" value="PROKAR_LIPOPROTEIN"/>
    <property type="match status" value="1"/>
</dbReference>
<dbReference type="PANTHER" id="PTHR36842">
    <property type="entry name" value="PROTEIN TOLB HOMOLOG"/>
    <property type="match status" value="1"/>
</dbReference>
<dbReference type="SUPFAM" id="SSF69304">
    <property type="entry name" value="Tricorn protease N-terminal domain"/>
    <property type="match status" value="1"/>
</dbReference>
<dbReference type="RefSeq" id="WP_035124341.1">
    <property type="nucleotide sequence ID" value="NZ_JRHH01000002.1"/>
</dbReference>
<dbReference type="Pfam" id="PF13715">
    <property type="entry name" value="CarbopepD_reg_2"/>
    <property type="match status" value="1"/>
</dbReference>
<dbReference type="PANTHER" id="PTHR36842:SF1">
    <property type="entry name" value="PROTEIN TOLB"/>
    <property type="match status" value="1"/>
</dbReference>
<dbReference type="SUPFAM" id="SSF49464">
    <property type="entry name" value="Carboxypeptidase regulatory domain-like"/>
    <property type="match status" value="1"/>
</dbReference>
<dbReference type="Gene3D" id="2.60.40.10">
    <property type="entry name" value="Immunoglobulins"/>
    <property type="match status" value="1"/>
</dbReference>
<evidence type="ECO:0000313" key="1">
    <source>
        <dbReference type="EMBL" id="KGD68676.1"/>
    </source>
</evidence>
<protein>
    <submittedName>
        <fullName evidence="1">Fibronectin</fullName>
    </submittedName>
</protein>
<dbReference type="InterPro" id="IPR011042">
    <property type="entry name" value="6-blade_b-propeller_TolB-like"/>
</dbReference>
<accession>A0A095SVI2</accession>
<organism evidence="1 2">
    <name type="scientific">Flavobacterium aquatile LMG 4008 = ATCC 11947</name>
    <dbReference type="NCBI Taxonomy" id="1453498"/>
    <lineage>
        <taxon>Bacteria</taxon>
        <taxon>Pseudomonadati</taxon>
        <taxon>Bacteroidota</taxon>
        <taxon>Flavobacteriia</taxon>
        <taxon>Flavobacteriales</taxon>
        <taxon>Flavobacteriaceae</taxon>
        <taxon>Flavobacterium</taxon>
    </lineage>
</organism>